<evidence type="ECO:0000256" key="3">
    <source>
        <dbReference type="ARBA" id="ARBA00022475"/>
    </source>
</evidence>
<feature type="transmembrane region" description="Helical" evidence="12">
    <location>
        <begin position="384"/>
        <end position="404"/>
    </location>
</feature>
<dbReference type="InterPro" id="IPR013013">
    <property type="entry name" value="PTS_EIIC_1"/>
</dbReference>
<evidence type="ECO:0000256" key="4">
    <source>
        <dbReference type="ARBA" id="ARBA00022597"/>
    </source>
</evidence>
<protein>
    <submittedName>
        <fullName evidence="15">PTS sugar transporter subunit IIC</fullName>
    </submittedName>
</protein>
<dbReference type="KEGG" id="msyr:CXP39_01985"/>
<evidence type="ECO:0000313" key="15">
    <source>
        <dbReference type="EMBL" id="AUF83561.1"/>
    </source>
</evidence>
<dbReference type="Pfam" id="PF02378">
    <property type="entry name" value="PTS_EIIC"/>
    <property type="match status" value="1"/>
</dbReference>
<keyword evidence="6" id="KW-0598">Phosphotransferase system</keyword>
<dbReference type="CDD" id="cd00212">
    <property type="entry name" value="PTS_IIB_glc"/>
    <property type="match status" value="1"/>
</dbReference>
<dbReference type="GO" id="GO:0016301">
    <property type="term" value="F:kinase activity"/>
    <property type="evidence" value="ECO:0007669"/>
    <property type="project" value="UniProtKB-KW"/>
</dbReference>
<gene>
    <name evidence="15" type="ORF">CXP39_01985</name>
</gene>
<dbReference type="InterPro" id="IPR018113">
    <property type="entry name" value="PTrfase_EIIB_Cys"/>
</dbReference>
<evidence type="ECO:0000256" key="10">
    <source>
        <dbReference type="ARBA" id="ARBA00023136"/>
    </source>
</evidence>
<dbReference type="PROSITE" id="PS51103">
    <property type="entry name" value="PTS_EIIC_TYPE_1"/>
    <property type="match status" value="1"/>
</dbReference>
<feature type="transmembrane region" description="Helical" evidence="12">
    <location>
        <begin position="500"/>
        <end position="518"/>
    </location>
</feature>
<keyword evidence="4 15" id="KW-0762">Sugar transport</keyword>
<organism evidence="15 16">
    <name type="scientific">Mesoplasma syrphidae</name>
    <dbReference type="NCBI Taxonomy" id="225999"/>
    <lineage>
        <taxon>Bacteria</taxon>
        <taxon>Bacillati</taxon>
        <taxon>Mycoplasmatota</taxon>
        <taxon>Mollicutes</taxon>
        <taxon>Entomoplasmatales</taxon>
        <taxon>Entomoplasmataceae</taxon>
        <taxon>Mesoplasma</taxon>
    </lineage>
</organism>
<keyword evidence="7 12" id="KW-0812">Transmembrane</keyword>
<feature type="domain" description="PTS EIIB type-1" evidence="13">
    <location>
        <begin position="553"/>
        <end position="636"/>
    </location>
</feature>
<evidence type="ECO:0000259" key="13">
    <source>
        <dbReference type="PROSITE" id="PS51098"/>
    </source>
</evidence>
<dbReference type="Gene3D" id="3.30.1360.60">
    <property type="entry name" value="Glucose permease domain IIB"/>
    <property type="match status" value="1"/>
</dbReference>
<evidence type="ECO:0000256" key="6">
    <source>
        <dbReference type="ARBA" id="ARBA00022683"/>
    </source>
</evidence>
<dbReference type="PANTHER" id="PTHR30009">
    <property type="entry name" value="CYTOCHROME C-TYPE SYNTHESIS PROTEIN AND PTS TRANSMEMBRANE COMPONENT"/>
    <property type="match status" value="1"/>
</dbReference>
<evidence type="ECO:0000256" key="9">
    <source>
        <dbReference type="ARBA" id="ARBA00022989"/>
    </source>
</evidence>
<feature type="transmembrane region" description="Helical" evidence="12">
    <location>
        <begin position="42"/>
        <end position="63"/>
    </location>
</feature>
<dbReference type="Pfam" id="PF00367">
    <property type="entry name" value="PTS_EIIB"/>
    <property type="match status" value="1"/>
</dbReference>
<dbReference type="PANTHER" id="PTHR30009:SF8">
    <property type="entry name" value="PTS SYSTEM, IIBC COMPONENT"/>
    <property type="match status" value="1"/>
</dbReference>
<feature type="transmembrane region" description="Helical" evidence="12">
    <location>
        <begin position="115"/>
        <end position="134"/>
    </location>
</feature>
<keyword evidence="16" id="KW-1185">Reference proteome</keyword>
<keyword evidence="9 12" id="KW-1133">Transmembrane helix</keyword>
<evidence type="ECO:0000256" key="7">
    <source>
        <dbReference type="ARBA" id="ARBA00022692"/>
    </source>
</evidence>
<evidence type="ECO:0000256" key="8">
    <source>
        <dbReference type="ARBA" id="ARBA00022777"/>
    </source>
</evidence>
<dbReference type="GO" id="GO:0009401">
    <property type="term" value="P:phosphoenolpyruvate-dependent sugar phosphotransferase system"/>
    <property type="evidence" value="ECO:0007669"/>
    <property type="project" value="UniProtKB-KW"/>
</dbReference>
<dbReference type="RefSeq" id="WP_036256242.1">
    <property type="nucleotide sequence ID" value="NZ_CP025257.1"/>
</dbReference>
<evidence type="ECO:0000256" key="2">
    <source>
        <dbReference type="ARBA" id="ARBA00022448"/>
    </source>
</evidence>
<dbReference type="GO" id="GO:0005886">
    <property type="term" value="C:plasma membrane"/>
    <property type="evidence" value="ECO:0007669"/>
    <property type="project" value="UniProtKB-SubCell"/>
</dbReference>
<feature type="transmembrane region" description="Helical" evidence="12">
    <location>
        <begin position="216"/>
        <end position="236"/>
    </location>
</feature>
<feature type="domain" description="PTS EIIC type-1" evidence="14">
    <location>
        <begin position="29"/>
        <end position="534"/>
    </location>
</feature>
<evidence type="ECO:0000256" key="11">
    <source>
        <dbReference type="PROSITE-ProRule" id="PRU00421"/>
    </source>
</evidence>
<keyword evidence="2" id="KW-0813">Transport</keyword>
<evidence type="ECO:0000259" key="14">
    <source>
        <dbReference type="PROSITE" id="PS51103"/>
    </source>
</evidence>
<keyword evidence="3" id="KW-1003">Cell membrane</keyword>
<dbReference type="PROSITE" id="PS51098">
    <property type="entry name" value="PTS_EIIB_TYPE_1"/>
    <property type="match status" value="1"/>
</dbReference>
<dbReference type="Proteomes" id="UP000233419">
    <property type="component" value="Chromosome"/>
</dbReference>
<feature type="transmembrane region" description="Helical" evidence="12">
    <location>
        <begin position="178"/>
        <end position="196"/>
    </location>
</feature>
<feature type="active site" description="Phosphocysteine intermediate; for EIIB activity" evidence="11">
    <location>
        <position position="575"/>
    </location>
</feature>
<dbReference type="EMBL" id="CP025257">
    <property type="protein sequence ID" value="AUF83561.1"/>
    <property type="molecule type" value="Genomic_DNA"/>
</dbReference>
<comment type="subcellular location">
    <subcellularLocation>
        <location evidence="1">Cell membrane</location>
        <topology evidence="1">Multi-pass membrane protein</topology>
    </subcellularLocation>
</comment>
<keyword evidence="10 12" id="KW-0472">Membrane</keyword>
<feature type="transmembrane region" description="Helical" evidence="12">
    <location>
        <begin position="83"/>
        <end position="103"/>
    </location>
</feature>
<dbReference type="InterPro" id="IPR050429">
    <property type="entry name" value="PTS_Glucose_EIICBA"/>
</dbReference>
<proteinExistence type="predicted"/>
<sequence>MKKTQTNHIGFFKTKSQKLSAVFKKGKNSKVHEFLSKFAKAILTMIAVLPAAGLLITLGKIIGPLGLGQIEKTSAVFLKIGEIIETIGWIPFTHMGLLFAIAIGGSWSKNQAGGAFAGGLAYFVLLAVGSTIFITKTEIDSSGKQIALFMNYIMCGKWMPIDDFFINQSGVKALRFDALGGIIMGFIGASIFNKFYTFNKLPNSLAFFNGPRFVPFMVFIIVLPISCVLTVLWPAVQVGINQIGKQIATNNKLPFAMPFLYGLLERLLLPFGLHHMITIPMNYTSFGGNLDYLSADQFAETLKNSGFGNKVSAGQVAEFFRTYSGKVSDLSAEGQEKMYFTWITALGHVKGNWEQFAKIHQIDLSTQDMYNIVLDSFEPVRFKAGQMITSTGSLVGAGFGMLYAIPKSHRDRNKSIYVSGALACALTGVTEPIEFIFIFTAPFLYVIHAFLTGIAFGLVDFIPMRIHAFGGIETIIKYFGITGPTSLPSAGFRANLWFDGLWFSLTSIIFGGLYFVIFKYITKIFKPSVPGFESNSATNNAPSNQPKKVFKDENVIDKIIVLLGGVYNILEVDACMSRLRVIVKNPDRVASQEEFKNETGAVAIVQKNNSYQVIYGGKSDLYKHKILAKIDLERHSNELNTKS</sequence>
<dbReference type="OrthoDB" id="9764327at2"/>
<dbReference type="AlphaFoldDB" id="A0A2K9BJX4"/>
<dbReference type="GO" id="GO:0008982">
    <property type="term" value="F:protein-N(PI)-phosphohistidine-sugar phosphotransferase activity"/>
    <property type="evidence" value="ECO:0007669"/>
    <property type="project" value="InterPro"/>
</dbReference>
<keyword evidence="5" id="KW-0808">Transferase</keyword>
<evidence type="ECO:0000256" key="1">
    <source>
        <dbReference type="ARBA" id="ARBA00004651"/>
    </source>
</evidence>
<dbReference type="InterPro" id="IPR003352">
    <property type="entry name" value="PTS_EIIC"/>
</dbReference>
<reference evidence="15 16" key="1">
    <citation type="submission" date="2017-12" db="EMBL/GenBank/DDBJ databases">
        <title>Mesoplasma syrphidae YJS, Complete Genome.</title>
        <authorList>
            <person name="Knight T.F."/>
            <person name="Citino T."/>
            <person name="Rubinstein R."/>
            <person name="Neuschaefer Z."/>
        </authorList>
    </citation>
    <scope>NUCLEOTIDE SEQUENCE [LARGE SCALE GENOMIC DNA]</scope>
    <source>
        <strain evidence="15 16">YJS</strain>
    </source>
</reference>
<dbReference type="GO" id="GO:0090563">
    <property type="term" value="F:protein-phosphocysteine-sugar phosphotransferase activity"/>
    <property type="evidence" value="ECO:0007669"/>
    <property type="project" value="TreeGrafter"/>
</dbReference>
<accession>A0A2K9BJX4</accession>
<evidence type="ECO:0000256" key="12">
    <source>
        <dbReference type="SAM" id="Phobius"/>
    </source>
</evidence>
<dbReference type="InterPro" id="IPR001996">
    <property type="entry name" value="PTS_IIB_1"/>
</dbReference>
<evidence type="ECO:0000256" key="5">
    <source>
        <dbReference type="ARBA" id="ARBA00022679"/>
    </source>
</evidence>
<dbReference type="InterPro" id="IPR036878">
    <property type="entry name" value="Glu_permease_IIB"/>
</dbReference>
<evidence type="ECO:0000313" key="16">
    <source>
        <dbReference type="Proteomes" id="UP000233419"/>
    </source>
</evidence>
<feature type="transmembrane region" description="Helical" evidence="12">
    <location>
        <begin position="445"/>
        <end position="463"/>
    </location>
</feature>
<dbReference type="SUPFAM" id="SSF55604">
    <property type="entry name" value="Glucose permease domain IIB"/>
    <property type="match status" value="1"/>
</dbReference>
<keyword evidence="8" id="KW-0418">Kinase</keyword>
<name>A0A2K9BJX4_9MOLU</name>